<organism evidence="4">
    <name type="scientific">Phaffia rhodozyma</name>
    <name type="common">Yeast</name>
    <name type="synonym">Xanthophyllomyces dendrorhous</name>
    <dbReference type="NCBI Taxonomy" id="264483"/>
    <lineage>
        <taxon>Eukaryota</taxon>
        <taxon>Fungi</taxon>
        <taxon>Dikarya</taxon>
        <taxon>Basidiomycota</taxon>
        <taxon>Agaricomycotina</taxon>
        <taxon>Tremellomycetes</taxon>
        <taxon>Cystofilobasidiales</taxon>
        <taxon>Mrakiaceae</taxon>
        <taxon>Phaffia</taxon>
    </lineage>
</organism>
<feature type="domain" description="Impact N-terminal" evidence="3">
    <location>
        <begin position="45"/>
        <end position="173"/>
    </location>
</feature>
<evidence type="ECO:0000256" key="2">
    <source>
        <dbReference type="SAM" id="MobiDB-lite"/>
    </source>
</evidence>
<dbReference type="GO" id="GO:0006446">
    <property type="term" value="P:regulation of translational initiation"/>
    <property type="evidence" value="ECO:0007669"/>
    <property type="project" value="TreeGrafter"/>
</dbReference>
<dbReference type="PANTHER" id="PTHR16301:SF25">
    <property type="entry name" value="PROTEIN IMPACT"/>
    <property type="match status" value="1"/>
</dbReference>
<reference evidence="4" key="1">
    <citation type="submission" date="2014-08" db="EMBL/GenBank/DDBJ databases">
        <authorList>
            <person name="Sharma Rahul"/>
            <person name="Thines Marco"/>
        </authorList>
    </citation>
    <scope>NUCLEOTIDE SEQUENCE</scope>
</reference>
<dbReference type="InterPro" id="IPR036956">
    <property type="entry name" value="Impact_N_sf"/>
</dbReference>
<accession>A0A0F7SEV1</accession>
<dbReference type="AlphaFoldDB" id="A0A0F7SEV1"/>
<dbReference type="InterPro" id="IPR001498">
    <property type="entry name" value="Impact_N"/>
</dbReference>
<dbReference type="InterPro" id="IPR023582">
    <property type="entry name" value="Impact"/>
</dbReference>
<dbReference type="EMBL" id="LN483144">
    <property type="protein sequence ID" value="CDZ96480.1"/>
    <property type="molecule type" value="Genomic_DNA"/>
</dbReference>
<dbReference type="GO" id="GO:0140469">
    <property type="term" value="P:GCN2-mediated signaling"/>
    <property type="evidence" value="ECO:0007669"/>
    <property type="project" value="TreeGrafter"/>
</dbReference>
<evidence type="ECO:0000313" key="4">
    <source>
        <dbReference type="EMBL" id="CDZ96480.1"/>
    </source>
</evidence>
<dbReference type="InterPro" id="IPR020568">
    <property type="entry name" value="Ribosomal_Su5_D2-typ_SF"/>
</dbReference>
<dbReference type="GO" id="GO:0005737">
    <property type="term" value="C:cytoplasm"/>
    <property type="evidence" value="ECO:0007669"/>
    <property type="project" value="TreeGrafter"/>
</dbReference>
<evidence type="ECO:0000256" key="1">
    <source>
        <dbReference type="ARBA" id="ARBA00007665"/>
    </source>
</evidence>
<evidence type="ECO:0000259" key="3">
    <source>
        <dbReference type="Pfam" id="PF01205"/>
    </source>
</evidence>
<feature type="region of interest" description="Disordered" evidence="2">
    <location>
        <begin position="255"/>
        <end position="292"/>
    </location>
</feature>
<dbReference type="PANTHER" id="PTHR16301">
    <property type="entry name" value="IMPACT-RELATED"/>
    <property type="match status" value="1"/>
</dbReference>
<dbReference type="Gene3D" id="3.30.230.30">
    <property type="entry name" value="Impact, N-terminal domain"/>
    <property type="match status" value="1"/>
</dbReference>
<sequence>MPPRTSEALNPAQPSLDSWLSIPPTVSELHPDPALITYSDPIFDKDSIFISLTFPITSPPTTYQIRSLIKQYMSPPHHPKLPKVLQRGDGVSPTHRMYAWKCLVLKKGRDGTGGEVDYEVREGSDDDGEKYGADRILMVMEGAIDCITFCCRWFGGEMLGPIRFHHIQTTSTESVTAHMSLADLHPLLLELEARDSVITDLRGKLSAPTPKAADYSDLTLEKAQRLLVARSKTIEQLHKRVRELIETDKVTVETPAVNVEEEGEPKKDVGDTGNNDEDGLGTSVLNQDLGDPHKNLSTEESAFLYLKIEYPHLSRHTSSLHLQASTLYLYHCRSTGLNSVHKSEGLATSTKATISLLLAELPTLYPFNTFAILLYCGISMR</sequence>
<protein>
    <submittedName>
        <fullName evidence="4">Uncharacterized conserved protein</fullName>
    </submittedName>
</protein>
<proteinExistence type="inferred from homology"/>
<name>A0A0F7SEV1_PHARH</name>
<dbReference type="Pfam" id="PF01205">
    <property type="entry name" value="Impact_N"/>
    <property type="match status" value="1"/>
</dbReference>
<dbReference type="SUPFAM" id="SSF54211">
    <property type="entry name" value="Ribosomal protein S5 domain 2-like"/>
    <property type="match status" value="1"/>
</dbReference>
<comment type="similarity">
    <text evidence="1">Belongs to the IMPACT family.</text>
</comment>